<evidence type="ECO:0000313" key="2">
    <source>
        <dbReference type="Proteomes" id="UP000759131"/>
    </source>
</evidence>
<accession>A0A7R9PV72</accession>
<protein>
    <submittedName>
        <fullName evidence="1">Uncharacterized protein</fullName>
    </submittedName>
</protein>
<organism evidence="1">
    <name type="scientific">Medioppia subpectinata</name>
    <dbReference type="NCBI Taxonomy" id="1979941"/>
    <lineage>
        <taxon>Eukaryota</taxon>
        <taxon>Metazoa</taxon>
        <taxon>Ecdysozoa</taxon>
        <taxon>Arthropoda</taxon>
        <taxon>Chelicerata</taxon>
        <taxon>Arachnida</taxon>
        <taxon>Acari</taxon>
        <taxon>Acariformes</taxon>
        <taxon>Sarcoptiformes</taxon>
        <taxon>Oribatida</taxon>
        <taxon>Brachypylina</taxon>
        <taxon>Oppioidea</taxon>
        <taxon>Oppiidae</taxon>
        <taxon>Medioppia</taxon>
    </lineage>
</organism>
<proteinExistence type="predicted"/>
<dbReference type="EMBL" id="CAJPIZ010000922">
    <property type="protein sequence ID" value="CAG2102521.1"/>
    <property type="molecule type" value="Genomic_DNA"/>
</dbReference>
<dbReference type="AlphaFoldDB" id="A0A7R9PV72"/>
<name>A0A7R9PV72_9ACAR</name>
<evidence type="ECO:0000313" key="1">
    <source>
        <dbReference type="EMBL" id="CAD7622091.1"/>
    </source>
</evidence>
<dbReference type="EMBL" id="OC855497">
    <property type="protein sequence ID" value="CAD7622091.1"/>
    <property type="molecule type" value="Genomic_DNA"/>
</dbReference>
<gene>
    <name evidence="1" type="ORF">OSB1V03_LOCUS2560</name>
</gene>
<keyword evidence="2" id="KW-1185">Reference proteome</keyword>
<reference evidence="1" key="1">
    <citation type="submission" date="2020-11" db="EMBL/GenBank/DDBJ databases">
        <authorList>
            <person name="Tran Van P."/>
        </authorList>
    </citation>
    <scope>NUCLEOTIDE SEQUENCE</scope>
</reference>
<sequence>MWVRIIEIHLNAVPTLLGDVFLCSTEILSTLLNILEAVRNRTTLAENRAKEQIKELRVHAIDTLTRLKTLDKQVLQLETYLKEVNDTFLATKQELNKEYTNQKTIIDNQIEGLGTEKSTVLEDESKRLDKKISDNINNKLVPQMRGLGDGFVNIDDTVSNLSTVSEAEQQ</sequence>
<dbReference type="Proteomes" id="UP000759131">
    <property type="component" value="Unassembled WGS sequence"/>
</dbReference>